<keyword evidence="4 6" id="KW-1133">Transmembrane helix</keyword>
<evidence type="ECO:0000313" key="8">
    <source>
        <dbReference type="Proteomes" id="UP000274922"/>
    </source>
</evidence>
<proteinExistence type="inferred from homology"/>
<evidence type="ECO:0000256" key="4">
    <source>
        <dbReference type="ARBA" id="ARBA00022989"/>
    </source>
</evidence>
<sequence>MEMRRMREERQTSVLLYGASVIVFFVGMSWAAVPLYQLICTQTGIDGTPITGLNTRFEPESMVPVDVAKPIRIRFDASLSDKMKWKFVPETKEVFLRPGETALAFFKATNNAKEDITGLSTYSVVPYKAAQYFNKIQCFCFEEQKLAAGEEVDMPVFFFIDPEFANDPRMADVDDITLHYTFFKSKDQS</sequence>
<comment type="function">
    <text evidence="1">Exerts its effect at some terminal stage of cytochrome c oxidase synthesis, probably by being involved in the insertion of the copper B into subunit I.</text>
</comment>
<evidence type="ECO:0000313" key="7">
    <source>
        <dbReference type="EMBL" id="RKP01415.1"/>
    </source>
</evidence>
<gene>
    <name evidence="7" type="ORF">CXG81DRAFT_12048</name>
</gene>
<keyword evidence="8" id="KW-1185">Reference proteome</keyword>
<dbReference type="AlphaFoldDB" id="A0A4P9X841"/>
<dbReference type="Proteomes" id="UP000274922">
    <property type="component" value="Unassembled WGS sequence"/>
</dbReference>
<dbReference type="Pfam" id="PF04442">
    <property type="entry name" value="CtaG_Cox11"/>
    <property type="match status" value="1"/>
</dbReference>
<dbReference type="GO" id="GO:0005507">
    <property type="term" value="F:copper ion binding"/>
    <property type="evidence" value="ECO:0007669"/>
    <property type="project" value="InterPro"/>
</dbReference>
<dbReference type="EMBL" id="ML014173">
    <property type="protein sequence ID" value="RKP01415.1"/>
    <property type="molecule type" value="Genomic_DNA"/>
</dbReference>
<organism evidence="7 8">
    <name type="scientific">Caulochytrium protostelioides</name>
    <dbReference type="NCBI Taxonomy" id="1555241"/>
    <lineage>
        <taxon>Eukaryota</taxon>
        <taxon>Fungi</taxon>
        <taxon>Fungi incertae sedis</taxon>
        <taxon>Chytridiomycota</taxon>
        <taxon>Chytridiomycota incertae sedis</taxon>
        <taxon>Chytridiomycetes</taxon>
        <taxon>Caulochytriales</taxon>
        <taxon>Caulochytriaceae</taxon>
        <taxon>Caulochytrium</taxon>
    </lineage>
</organism>
<evidence type="ECO:0000256" key="2">
    <source>
        <dbReference type="ARBA" id="ARBA00004243"/>
    </source>
</evidence>
<dbReference type="NCBIfam" id="NF003465">
    <property type="entry name" value="PRK05089.1"/>
    <property type="match status" value="1"/>
</dbReference>
<dbReference type="Gene3D" id="2.60.370.10">
    <property type="entry name" value="Ctag/Cox11"/>
    <property type="match status" value="1"/>
</dbReference>
<comment type="subcellular location">
    <subcellularLocation>
        <location evidence="2">Mitochondrion inner membrane</location>
        <topology evidence="2">Single-pass membrane protein</topology>
        <orientation evidence="2">Intermembrane side</orientation>
    </subcellularLocation>
</comment>
<evidence type="ECO:0000256" key="3">
    <source>
        <dbReference type="ARBA" id="ARBA00022692"/>
    </source>
</evidence>
<evidence type="ECO:0000256" key="5">
    <source>
        <dbReference type="ARBA" id="ARBA00023136"/>
    </source>
</evidence>
<dbReference type="FunFam" id="2.60.370.10:FF:000001">
    <property type="entry name" value="COX11 cytochrome c oxidase assembly homolog"/>
    <property type="match status" value="1"/>
</dbReference>
<keyword evidence="5 6" id="KW-0472">Membrane</keyword>
<dbReference type="PANTHER" id="PTHR21320">
    <property type="entry name" value="CYTOCHROME C OXIDASE ASSEMBLY PROTEIN COX11-RELATED"/>
    <property type="match status" value="1"/>
</dbReference>
<evidence type="ECO:0000256" key="1">
    <source>
        <dbReference type="ARBA" id="ARBA00004007"/>
    </source>
</evidence>
<dbReference type="PANTHER" id="PTHR21320:SF3">
    <property type="entry name" value="CYTOCHROME C OXIDASE ASSEMBLY PROTEIN COX11, MITOCHONDRIAL-RELATED"/>
    <property type="match status" value="1"/>
</dbReference>
<evidence type="ECO:0000256" key="6">
    <source>
        <dbReference type="SAM" id="Phobius"/>
    </source>
</evidence>
<dbReference type="PIRSF" id="PIRSF005413">
    <property type="entry name" value="COX11"/>
    <property type="match status" value="1"/>
</dbReference>
<evidence type="ECO:0008006" key="9">
    <source>
        <dbReference type="Google" id="ProtNLM"/>
    </source>
</evidence>
<dbReference type="InterPro" id="IPR023471">
    <property type="entry name" value="CtaG/Cox11_dom_sf"/>
</dbReference>
<name>A0A4P9X841_9FUNG</name>
<dbReference type="STRING" id="1555241.A0A4P9X841"/>
<dbReference type="SUPFAM" id="SSF110111">
    <property type="entry name" value="Ctag/Cox11"/>
    <property type="match status" value="1"/>
</dbReference>
<reference evidence="8" key="1">
    <citation type="journal article" date="2018" name="Nat. Microbiol.">
        <title>Leveraging single-cell genomics to expand the fungal tree of life.</title>
        <authorList>
            <person name="Ahrendt S.R."/>
            <person name="Quandt C.A."/>
            <person name="Ciobanu D."/>
            <person name="Clum A."/>
            <person name="Salamov A."/>
            <person name="Andreopoulos B."/>
            <person name="Cheng J.F."/>
            <person name="Woyke T."/>
            <person name="Pelin A."/>
            <person name="Henrissat B."/>
            <person name="Reynolds N.K."/>
            <person name="Benny G.L."/>
            <person name="Smith M.E."/>
            <person name="James T.Y."/>
            <person name="Grigoriev I.V."/>
        </authorList>
    </citation>
    <scope>NUCLEOTIDE SEQUENCE [LARGE SCALE GENOMIC DNA]</scope>
    <source>
        <strain evidence="8">ATCC 52028</strain>
    </source>
</reference>
<dbReference type="OrthoDB" id="1704689at2759"/>
<protein>
    <recommendedName>
        <fullName evidence="9">Cytochrome c oxidase assembly protein CtaG/Cox11</fullName>
    </recommendedName>
</protein>
<accession>A0A4P9X841</accession>
<keyword evidence="3 6" id="KW-0812">Transmembrane</keyword>
<feature type="transmembrane region" description="Helical" evidence="6">
    <location>
        <begin position="12"/>
        <end position="33"/>
    </location>
</feature>
<dbReference type="GO" id="GO:0005743">
    <property type="term" value="C:mitochondrial inner membrane"/>
    <property type="evidence" value="ECO:0007669"/>
    <property type="project" value="UniProtKB-SubCell"/>
</dbReference>
<dbReference type="HAMAP" id="MF_00155">
    <property type="entry name" value="CtaG"/>
    <property type="match status" value="1"/>
</dbReference>
<dbReference type="InterPro" id="IPR007533">
    <property type="entry name" value="Cyt_c_oxidase_assmbl_CtaG"/>
</dbReference>